<gene>
    <name evidence="1" type="ORF">NCTC10005_07728</name>
</gene>
<proteinExistence type="predicted"/>
<organism evidence="1 2">
    <name type="scientific">Enterobacter cloacae</name>
    <dbReference type="NCBI Taxonomy" id="550"/>
    <lineage>
        <taxon>Bacteria</taxon>
        <taxon>Pseudomonadati</taxon>
        <taxon>Pseudomonadota</taxon>
        <taxon>Gammaproteobacteria</taxon>
        <taxon>Enterobacterales</taxon>
        <taxon>Enterobacteriaceae</taxon>
        <taxon>Enterobacter</taxon>
        <taxon>Enterobacter cloacae complex</taxon>
    </lineage>
</organism>
<sequence length="152" mass="17211">MPLLCEKCRIPWQVKAPELDGETRARLEKYCTVEGVCDTANSSSVITRAVLTCQKTVPLTGRIVSPRRNRSHGHCRGCPHRCPTDAALVVSRPAVARQYWVNQGGITRRMHLLRYLAQGALIRWKAILSVRWTRTTSCSVRCQMSVKTRFFA</sequence>
<name>A0A377M858_ENTCL</name>
<reference evidence="1 2" key="1">
    <citation type="submission" date="2018-06" db="EMBL/GenBank/DDBJ databases">
        <authorList>
            <consortium name="Pathogen Informatics"/>
            <person name="Doyle S."/>
        </authorList>
    </citation>
    <scope>NUCLEOTIDE SEQUENCE [LARGE SCALE GENOMIC DNA]</scope>
    <source>
        <strain evidence="1 2">NCTC10005</strain>
    </source>
</reference>
<dbReference type="EMBL" id="UGJB01000004">
    <property type="protein sequence ID" value="STQ14857.1"/>
    <property type="molecule type" value="Genomic_DNA"/>
</dbReference>
<accession>A0A377M858</accession>
<dbReference type="AlphaFoldDB" id="A0A377M858"/>
<evidence type="ECO:0000313" key="1">
    <source>
        <dbReference type="EMBL" id="STQ14857.1"/>
    </source>
</evidence>
<evidence type="ECO:0000313" key="2">
    <source>
        <dbReference type="Proteomes" id="UP000255106"/>
    </source>
</evidence>
<dbReference type="Proteomes" id="UP000255106">
    <property type="component" value="Unassembled WGS sequence"/>
</dbReference>
<protein>
    <submittedName>
        <fullName evidence="1">Type IV secretion system protein</fullName>
    </submittedName>
</protein>